<dbReference type="AlphaFoldDB" id="A0A5B8RTG1"/>
<sequence length="418" mass="43337">MKRKPLAITAAALASALLAACGGGSDDTPAPEPTPTSAFTKSASWKFVLPDSGGSVCYDFDAGAEVAGCAGSAWDVKVTSGGRSATLWTNSGTSGPGKGGAFGGPFDHTWTALSVWKDATIDPVDGALPDAVYFKDSVHGAFTGGNAIASAAFEYDLKGDHQLYPNYRVFLVTSDSSSADATGTPAAPVYALQVTGYYGGPTGVASGYVSLRWVDRADPANVRTATVDARSDTDWAYLDLQSGTITSASGPWHIAFNRYNIKLNGGDSGSGKVAGFVGKTPAGFYGADGQPVVERFASAKPADTLADLTAADIAVPAAANKWVADSFHSLLGPDYRGAYPNPLDFGWYSYYPTEAGATAVGLHQHMLKPNPEAATLVRSGEGNSYARMHVTDIAYAPADPPYAGAQTWTIAFDVQPPK</sequence>
<feature type="signal peptide" evidence="1">
    <location>
        <begin position="1"/>
        <end position="19"/>
    </location>
</feature>
<dbReference type="KEGG" id="cof:FOZ74_07240"/>
<name>A0A5B8RTG1_9BURK</name>
<proteinExistence type="predicted"/>
<dbReference type="PROSITE" id="PS51257">
    <property type="entry name" value="PROKAR_LIPOPROTEIN"/>
    <property type="match status" value="1"/>
</dbReference>
<protein>
    <recommendedName>
        <fullName evidence="4">Heme-binding HmuY-like protein</fullName>
    </recommendedName>
</protein>
<dbReference type="Proteomes" id="UP000321199">
    <property type="component" value="Chromosome"/>
</dbReference>
<evidence type="ECO:0000256" key="1">
    <source>
        <dbReference type="SAM" id="SignalP"/>
    </source>
</evidence>
<accession>A0A5B8RTG1</accession>
<dbReference type="CDD" id="cd12105">
    <property type="entry name" value="HmuY"/>
    <property type="match status" value="1"/>
</dbReference>
<evidence type="ECO:0000313" key="2">
    <source>
        <dbReference type="EMBL" id="QEA12836.1"/>
    </source>
</evidence>
<organism evidence="2 3">
    <name type="scientific">Comamonas flocculans</name>
    <dbReference type="NCBI Taxonomy" id="2597701"/>
    <lineage>
        <taxon>Bacteria</taxon>
        <taxon>Pseudomonadati</taxon>
        <taxon>Pseudomonadota</taxon>
        <taxon>Betaproteobacteria</taxon>
        <taxon>Burkholderiales</taxon>
        <taxon>Comamonadaceae</taxon>
        <taxon>Comamonas</taxon>
    </lineage>
</organism>
<reference evidence="2 3" key="1">
    <citation type="submission" date="2019-07" db="EMBL/GenBank/DDBJ databases">
        <title>Complete genome sequence of Comamonas sp. NLF 7-7 isolated from livestock.</title>
        <authorList>
            <person name="Kim D.H."/>
            <person name="Kim J.G."/>
        </authorList>
    </citation>
    <scope>NUCLEOTIDE SEQUENCE [LARGE SCALE GENOMIC DNA]</scope>
    <source>
        <strain evidence="2 3">NLF 7-7</strain>
    </source>
</reference>
<dbReference type="RefSeq" id="WP_146912429.1">
    <property type="nucleotide sequence ID" value="NZ_CP042344.1"/>
</dbReference>
<evidence type="ECO:0000313" key="3">
    <source>
        <dbReference type="Proteomes" id="UP000321199"/>
    </source>
</evidence>
<keyword evidence="3" id="KW-1185">Reference proteome</keyword>
<dbReference type="Pfam" id="PF14064">
    <property type="entry name" value="HmuY"/>
    <property type="match status" value="1"/>
</dbReference>
<dbReference type="OrthoDB" id="335087at2"/>
<keyword evidence="1" id="KW-0732">Signal</keyword>
<feature type="chain" id="PRO_5023020642" description="Heme-binding HmuY-like protein" evidence="1">
    <location>
        <begin position="20"/>
        <end position="418"/>
    </location>
</feature>
<dbReference type="InterPro" id="IPR025921">
    <property type="entry name" value="HmuY"/>
</dbReference>
<gene>
    <name evidence="2" type="ORF">FOZ74_07240</name>
</gene>
<evidence type="ECO:0008006" key="4">
    <source>
        <dbReference type="Google" id="ProtNLM"/>
    </source>
</evidence>
<dbReference type="EMBL" id="CP042344">
    <property type="protein sequence ID" value="QEA12836.1"/>
    <property type="molecule type" value="Genomic_DNA"/>
</dbReference>